<keyword evidence="1" id="KW-0813">Transport</keyword>
<dbReference type="GO" id="GO:0022857">
    <property type="term" value="F:transmembrane transporter activity"/>
    <property type="evidence" value="ECO:0007669"/>
    <property type="project" value="TreeGrafter"/>
</dbReference>
<evidence type="ECO:0000256" key="4">
    <source>
        <dbReference type="ARBA" id="ARBA00023065"/>
    </source>
</evidence>
<dbReference type="GO" id="GO:0034220">
    <property type="term" value="P:monoatomic ion transmembrane transport"/>
    <property type="evidence" value="ECO:0007669"/>
    <property type="project" value="UniProtKB-KW"/>
</dbReference>
<protein>
    <recommendedName>
        <fullName evidence="11">Ion transport domain-containing protein</fullName>
    </recommendedName>
</protein>
<sequence length="503" mass="60294">DRHIEGEEWWKPLGRTIQLWSKGIKADTSICEPLKRKKLVNPKTYTNDSYTLVRNHPLLLLSQCQQTKLMSHDYCIQLRKEKFRRSNIYVFSIVFLVFLLFVALYTTIVLTSIHPQYFYNLYNKSDPTINLQWDYGSSIQLCEKVGIYLLTTQNGQALKDERYFRIKFALYAFLLIFITKNVFLILAAFPRLFRKMAYYLESLALVLCFVFLLDWYDWQSQLSFRCPIQWELGSVGLLFIWLTLLSYVRYIPWLSMGLYVVMLQVIFIKFLKLVPVLMILICGFGFSYYMLLQYQPVYGSPFEALMRTSLMLFDLGYEDRLYSSDTNGVMYYPVIYFMFILTTIIMTILITNLLIGLAVGEIPTLKTQAKLHRDIMLYELLSDYEILHLQIKRLYRFLIKYFLCQCCCLYSFRCYERCCPNCTVSYQDYDKQDRPIYYPTFWMCRVHSRLAIDVNQDSKQAWFGRRWWNWLETRFTENDIQESILHEKHYKKIHKLNHNGFDQ</sequence>
<organism evidence="8 10">
    <name type="scientific">Didymodactylos carnosus</name>
    <dbReference type="NCBI Taxonomy" id="1234261"/>
    <lineage>
        <taxon>Eukaryota</taxon>
        <taxon>Metazoa</taxon>
        <taxon>Spiralia</taxon>
        <taxon>Gnathifera</taxon>
        <taxon>Rotifera</taxon>
        <taxon>Eurotatoria</taxon>
        <taxon>Bdelloidea</taxon>
        <taxon>Philodinida</taxon>
        <taxon>Philodinidae</taxon>
        <taxon>Didymodactylos</taxon>
    </lineage>
</organism>
<feature type="transmembrane region" description="Helical" evidence="7">
    <location>
        <begin position="168"/>
        <end position="189"/>
    </location>
</feature>
<keyword evidence="6" id="KW-0407">Ion channel</keyword>
<feature type="transmembrane region" description="Helical" evidence="7">
    <location>
        <begin position="88"/>
        <end position="113"/>
    </location>
</feature>
<evidence type="ECO:0000256" key="5">
    <source>
        <dbReference type="ARBA" id="ARBA00023180"/>
    </source>
</evidence>
<dbReference type="Proteomes" id="UP000677228">
    <property type="component" value="Unassembled WGS sequence"/>
</dbReference>
<feature type="transmembrane region" description="Helical" evidence="7">
    <location>
        <begin position="236"/>
        <end position="261"/>
    </location>
</feature>
<dbReference type="Proteomes" id="UP000682733">
    <property type="component" value="Unassembled WGS sequence"/>
</dbReference>
<keyword evidence="5" id="KW-0325">Glycoprotein</keyword>
<keyword evidence="3" id="KW-0040">ANK repeat</keyword>
<evidence type="ECO:0000256" key="6">
    <source>
        <dbReference type="ARBA" id="ARBA00023303"/>
    </source>
</evidence>
<dbReference type="InterPro" id="IPR052076">
    <property type="entry name" value="TRP_cation_channel"/>
</dbReference>
<evidence type="ECO:0000256" key="1">
    <source>
        <dbReference type="ARBA" id="ARBA00022448"/>
    </source>
</evidence>
<feature type="transmembrane region" description="Helical" evidence="7">
    <location>
        <begin position="334"/>
        <end position="360"/>
    </location>
</feature>
<keyword evidence="7" id="KW-1133">Transmembrane helix</keyword>
<evidence type="ECO:0000256" key="2">
    <source>
        <dbReference type="ARBA" id="ARBA00022737"/>
    </source>
</evidence>
<reference evidence="8" key="1">
    <citation type="submission" date="2021-02" db="EMBL/GenBank/DDBJ databases">
        <authorList>
            <person name="Nowell W R."/>
        </authorList>
    </citation>
    <scope>NUCLEOTIDE SEQUENCE</scope>
</reference>
<evidence type="ECO:0000313" key="10">
    <source>
        <dbReference type="Proteomes" id="UP000677228"/>
    </source>
</evidence>
<comment type="caution">
    <text evidence="8">The sequence shown here is derived from an EMBL/GenBank/DDBJ whole genome shotgun (WGS) entry which is preliminary data.</text>
</comment>
<feature type="transmembrane region" description="Helical" evidence="7">
    <location>
        <begin position="196"/>
        <end position="216"/>
    </location>
</feature>
<keyword evidence="7" id="KW-0472">Membrane</keyword>
<evidence type="ECO:0008006" key="11">
    <source>
        <dbReference type="Google" id="ProtNLM"/>
    </source>
</evidence>
<dbReference type="PANTHER" id="PTHR47143">
    <property type="entry name" value="TRANSIENT RECEPTOR POTENTIAL CATION CHANNEL PROTEIN PAINLESS"/>
    <property type="match status" value="1"/>
</dbReference>
<proteinExistence type="predicted"/>
<accession>A0A8S2ERW5</accession>
<keyword evidence="4" id="KW-0406">Ion transport</keyword>
<name>A0A8S2ERW5_9BILA</name>
<evidence type="ECO:0000256" key="3">
    <source>
        <dbReference type="ARBA" id="ARBA00023043"/>
    </source>
</evidence>
<feature type="non-terminal residue" evidence="8">
    <location>
        <position position="1"/>
    </location>
</feature>
<dbReference type="AlphaFoldDB" id="A0A8S2ERW5"/>
<keyword evidence="2" id="KW-0677">Repeat</keyword>
<dbReference type="GO" id="GO:1902495">
    <property type="term" value="C:transmembrane transporter complex"/>
    <property type="evidence" value="ECO:0007669"/>
    <property type="project" value="TreeGrafter"/>
</dbReference>
<keyword evidence="7" id="KW-0812">Transmembrane</keyword>
<evidence type="ECO:0000256" key="7">
    <source>
        <dbReference type="SAM" id="Phobius"/>
    </source>
</evidence>
<evidence type="ECO:0000313" key="8">
    <source>
        <dbReference type="EMBL" id="CAF1220668.1"/>
    </source>
</evidence>
<evidence type="ECO:0000313" key="9">
    <source>
        <dbReference type="EMBL" id="CAF4028606.1"/>
    </source>
</evidence>
<feature type="transmembrane region" description="Helical" evidence="7">
    <location>
        <begin position="273"/>
        <end position="291"/>
    </location>
</feature>
<dbReference type="EMBL" id="CAJNOK010015201">
    <property type="protein sequence ID" value="CAF1220668.1"/>
    <property type="molecule type" value="Genomic_DNA"/>
</dbReference>
<dbReference type="EMBL" id="CAJOBA010036738">
    <property type="protein sequence ID" value="CAF4028606.1"/>
    <property type="molecule type" value="Genomic_DNA"/>
</dbReference>
<gene>
    <name evidence="8" type="ORF">OVA965_LOCUS24902</name>
    <name evidence="9" type="ORF">TMI583_LOCUS25620</name>
</gene>
<dbReference type="PANTHER" id="PTHR47143:SF1">
    <property type="entry name" value="ION_TRANS DOMAIN-CONTAINING PROTEIN"/>
    <property type="match status" value="1"/>
</dbReference>